<dbReference type="EMBL" id="JAPMSZ010000004">
    <property type="protein sequence ID" value="KAJ5105429.1"/>
    <property type="molecule type" value="Genomic_DNA"/>
</dbReference>
<dbReference type="AlphaFoldDB" id="A0A9W9FS64"/>
<protein>
    <submittedName>
        <fullName evidence="1">Uncharacterized protein</fullName>
    </submittedName>
</protein>
<proteinExistence type="predicted"/>
<dbReference type="RefSeq" id="XP_056514425.1">
    <property type="nucleotide sequence ID" value="XM_056653358.1"/>
</dbReference>
<dbReference type="Proteomes" id="UP001141434">
    <property type="component" value="Unassembled WGS sequence"/>
</dbReference>
<dbReference type="GeneID" id="81392526"/>
<reference evidence="1" key="1">
    <citation type="submission" date="2022-11" db="EMBL/GenBank/DDBJ databases">
        <authorList>
            <person name="Petersen C."/>
        </authorList>
    </citation>
    <scope>NUCLEOTIDE SEQUENCE</scope>
    <source>
        <strain evidence="1">IBT 34128</strain>
    </source>
</reference>
<evidence type="ECO:0000313" key="2">
    <source>
        <dbReference type="Proteomes" id="UP001141434"/>
    </source>
</evidence>
<sequence>HLLIYLGSICFVKELLYQELPIAPLYVYEAINANAKDVLVTLFENGWDINKPMGSMHPPILSNTLDNIEMTT</sequence>
<comment type="caution">
    <text evidence="1">The sequence shown here is derived from an EMBL/GenBank/DDBJ whole genome shotgun (WGS) entry which is preliminary data.</text>
</comment>
<name>A0A9W9FS64_9EURO</name>
<evidence type="ECO:0000313" key="1">
    <source>
        <dbReference type="EMBL" id="KAJ5105429.1"/>
    </source>
</evidence>
<keyword evidence="2" id="KW-1185">Reference proteome</keyword>
<feature type="non-terminal residue" evidence="1">
    <location>
        <position position="72"/>
    </location>
</feature>
<organism evidence="1 2">
    <name type="scientific">Penicillium alfredii</name>
    <dbReference type="NCBI Taxonomy" id="1506179"/>
    <lineage>
        <taxon>Eukaryota</taxon>
        <taxon>Fungi</taxon>
        <taxon>Dikarya</taxon>
        <taxon>Ascomycota</taxon>
        <taxon>Pezizomycotina</taxon>
        <taxon>Eurotiomycetes</taxon>
        <taxon>Eurotiomycetidae</taxon>
        <taxon>Eurotiales</taxon>
        <taxon>Aspergillaceae</taxon>
        <taxon>Penicillium</taxon>
    </lineage>
</organism>
<gene>
    <name evidence="1" type="ORF">NUU61_002776</name>
</gene>
<accession>A0A9W9FS64</accession>
<dbReference type="OrthoDB" id="4325003at2759"/>
<reference evidence="1" key="2">
    <citation type="journal article" date="2023" name="IMA Fungus">
        <title>Comparative genomic study of the Penicillium genus elucidates a diverse pangenome and 15 lateral gene transfer events.</title>
        <authorList>
            <person name="Petersen C."/>
            <person name="Sorensen T."/>
            <person name="Nielsen M.R."/>
            <person name="Sondergaard T.E."/>
            <person name="Sorensen J.L."/>
            <person name="Fitzpatrick D.A."/>
            <person name="Frisvad J.C."/>
            <person name="Nielsen K.L."/>
        </authorList>
    </citation>
    <scope>NUCLEOTIDE SEQUENCE</scope>
    <source>
        <strain evidence="1">IBT 34128</strain>
    </source>
</reference>